<dbReference type="AlphaFoldDB" id="A0AAD7RG45"/>
<organism evidence="3 4">
    <name type="scientific">Aldrovandia affinis</name>
    <dbReference type="NCBI Taxonomy" id="143900"/>
    <lineage>
        <taxon>Eukaryota</taxon>
        <taxon>Metazoa</taxon>
        <taxon>Chordata</taxon>
        <taxon>Craniata</taxon>
        <taxon>Vertebrata</taxon>
        <taxon>Euteleostomi</taxon>
        <taxon>Actinopterygii</taxon>
        <taxon>Neopterygii</taxon>
        <taxon>Teleostei</taxon>
        <taxon>Notacanthiformes</taxon>
        <taxon>Halosauridae</taxon>
        <taxon>Aldrovandia</taxon>
    </lineage>
</organism>
<protein>
    <recommendedName>
        <fullName evidence="5">Transposase</fullName>
    </recommendedName>
</protein>
<name>A0AAD7RG45_9TELE</name>
<evidence type="ECO:0000313" key="3">
    <source>
        <dbReference type="EMBL" id="KAJ8383671.1"/>
    </source>
</evidence>
<gene>
    <name evidence="3" type="ORF">AAFF_G00216420</name>
</gene>
<dbReference type="InterPro" id="IPR036388">
    <property type="entry name" value="WH-like_DNA-bd_sf"/>
</dbReference>
<reference evidence="3" key="1">
    <citation type="journal article" date="2023" name="Science">
        <title>Genome structures resolve the early diversification of teleost fishes.</title>
        <authorList>
            <person name="Parey E."/>
            <person name="Louis A."/>
            <person name="Montfort J."/>
            <person name="Bouchez O."/>
            <person name="Roques C."/>
            <person name="Iampietro C."/>
            <person name="Lluch J."/>
            <person name="Castinel A."/>
            <person name="Donnadieu C."/>
            <person name="Desvignes T."/>
            <person name="Floi Bucao C."/>
            <person name="Jouanno E."/>
            <person name="Wen M."/>
            <person name="Mejri S."/>
            <person name="Dirks R."/>
            <person name="Jansen H."/>
            <person name="Henkel C."/>
            <person name="Chen W.J."/>
            <person name="Zahm M."/>
            <person name="Cabau C."/>
            <person name="Klopp C."/>
            <person name="Thompson A.W."/>
            <person name="Robinson-Rechavi M."/>
            <person name="Braasch I."/>
            <person name="Lecointre G."/>
            <person name="Bobe J."/>
            <person name="Postlethwait J.H."/>
            <person name="Berthelot C."/>
            <person name="Roest Crollius H."/>
            <person name="Guiguen Y."/>
        </authorList>
    </citation>
    <scope>NUCLEOTIDE SEQUENCE</scope>
    <source>
        <strain evidence="3">NC1722</strain>
    </source>
</reference>
<dbReference type="SUPFAM" id="SSF46689">
    <property type="entry name" value="Homeodomain-like"/>
    <property type="match status" value="1"/>
</dbReference>
<evidence type="ECO:0000259" key="1">
    <source>
        <dbReference type="Pfam" id="PF01498"/>
    </source>
</evidence>
<dbReference type="GO" id="GO:0015074">
    <property type="term" value="P:DNA integration"/>
    <property type="evidence" value="ECO:0007669"/>
    <property type="project" value="InterPro"/>
</dbReference>
<feature type="non-terminal residue" evidence="3">
    <location>
        <position position="121"/>
    </location>
</feature>
<feature type="domain" description="Sleeping Beauty transposase HTH" evidence="2">
    <location>
        <begin position="1"/>
        <end position="52"/>
    </location>
</feature>
<comment type="caution">
    <text evidence="3">The sequence shown here is derived from an EMBL/GenBank/DDBJ whole genome shotgun (WGS) entry which is preliminary data.</text>
</comment>
<evidence type="ECO:0000259" key="2">
    <source>
        <dbReference type="Pfam" id="PF25787"/>
    </source>
</evidence>
<evidence type="ECO:0008006" key="5">
    <source>
        <dbReference type="Google" id="ProtNLM"/>
    </source>
</evidence>
<dbReference type="Pfam" id="PF25787">
    <property type="entry name" value="HTH_SB"/>
    <property type="match status" value="1"/>
</dbReference>
<evidence type="ECO:0000313" key="4">
    <source>
        <dbReference type="Proteomes" id="UP001221898"/>
    </source>
</evidence>
<dbReference type="Gene3D" id="1.10.10.10">
    <property type="entry name" value="Winged helix-like DNA-binding domain superfamily/Winged helix DNA-binding domain"/>
    <property type="match status" value="1"/>
</dbReference>
<dbReference type="Pfam" id="PF01498">
    <property type="entry name" value="HTH_Tnp_Tc3_2"/>
    <property type="match status" value="1"/>
</dbReference>
<dbReference type="GO" id="GO:0006313">
    <property type="term" value="P:DNA transposition"/>
    <property type="evidence" value="ECO:0007669"/>
    <property type="project" value="InterPro"/>
</dbReference>
<dbReference type="InterPro" id="IPR002492">
    <property type="entry name" value="Transposase_Tc1-like"/>
</dbReference>
<dbReference type="EMBL" id="JAINUG010000288">
    <property type="protein sequence ID" value="KAJ8383671.1"/>
    <property type="molecule type" value="Genomic_DNA"/>
</dbReference>
<proteinExistence type="predicted"/>
<dbReference type="InterPro" id="IPR009057">
    <property type="entry name" value="Homeodomain-like_sf"/>
</dbReference>
<dbReference type="Proteomes" id="UP001221898">
    <property type="component" value="Unassembled WGS sequence"/>
</dbReference>
<feature type="domain" description="Transposase Tc1-like" evidence="1">
    <location>
        <begin position="72"/>
        <end position="115"/>
    </location>
</feature>
<dbReference type="GO" id="GO:0003677">
    <property type="term" value="F:DNA binding"/>
    <property type="evidence" value="ECO:0007669"/>
    <property type="project" value="InterPro"/>
</dbReference>
<sequence length="121" mass="13502">MGKIKELSQDIRDKIVDLHKTGMGYKTIGKQLGEKESTVGAIIRKWKKHQSTSNLPRSGAPRKISPRGVNLIMRKVREQPRTTRLELVDDLKAAGTTVTKMTIGNTLRRHGLKWCQGGGRG</sequence>
<keyword evidence="4" id="KW-1185">Reference proteome</keyword>
<accession>A0AAD7RG45</accession>
<dbReference type="InterPro" id="IPR057667">
    <property type="entry name" value="HTH_SB"/>
</dbReference>